<feature type="region of interest" description="Disordered" evidence="1">
    <location>
        <begin position="239"/>
        <end position="262"/>
    </location>
</feature>
<dbReference type="Proteomes" id="UP000327011">
    <property type="component" value="Unassembled WGS sequence"/>
</dbReference>
<keyword evidence="3" id="KW-1185">Reference proteome</keyword>
<accession>A0A5J5JXX1</accession>
<gene>
    <name evidence="2" type="ORF">F5972_27875</name>
</gene>
<comment type="caution">
    <text evidence="2">The sequence shown here is derived from an EMBL/GenBank/DDBJ whole genome shotgun (WGS) entry which is preliminary data.</text>
</comment>
<evidence type="ECO:0000313" key="3">
    <source>
        <dbReference type="Proteomes" id="UP000327011"/>
    </source>
</evidence>
<proteinExistence type="predicted"/>
<protein>
    <submittedName>
        <fullName evidence="2">Uncharacterized protein</fullName>
    </submittedName>
</protein>
<name>A0A5J5JXX1_9ACTN</name>
<feature type="compositionally biased region" description="Polar residues" evidence="1">
    <location>
        <begin position="239"/>
        <end position="252"/>
    </location>
</feature>
<dbReference type="EMBL" id="VYTZ01000012">
    <property type="protein sequence ID" value="KAA9375200.1"/>
    <property type="molecule type" value="Genomic_DNA"/>
</dbReference>
<evidence type="ECO:0000313" key="2">
    <source>
        <dbReference type="EMBL" id="KAA9375200.1"/>
    </source>
</evidence>
<evidence type="ECO:0000256" key="1">
    <source>
        <dbReference type="SAM" id="MobiDB-lite"/>
    </source>
</evidence>
<sequence length="262" mass="29574">MSNAEIVLGILLGLVVNEFCDVSPWLARIVIRWSADIRYKNAPRQQMRADELVALIEERPGKLFKLLTAAGFLVSAIFHVSYHGSSRQIKVLAYIARHYSIKECREAIPAFLRGEGRILYAYRVIRPRLSYVYQSVEERIRPLLQVVIDRTETEFSGESTPMLHAELKQVATHMSAASDLLMQSLTAFDETARPLKGFARFANLLDERHGRVAGKPIDTSVLDRMFKNAEDRWAELVRTTTNQSGSLESASPATRGIDRAPE</sequence>
<dbReference type="RefSeq" id="WP_150937492.1">
    <property type="nucleotide sequence ID" value="NZ_VYTZ01000012.1"/>
</dbReference>
<organism evidence="2 3">
    <name type="scientific">Microbispora cellulosiformans</name>
    <dbReference type="NCBI Taxonomy" id="2614688"/>
    <lineage>
        <taxon>Bacteria</taxon>
        <taxon>Bacillati</taxon>
        <taxon>Actinomycetota</taxon>
        <taxon>Actinomycetes</taxon>
        <taxon>Streptosporangiales</taxon>
        <taxon>Streptosporangiaceae</taxon>
        <taxon>Microbispora</taxon>
    </lineage>
</organism>
<reference evidence="2 3" key="1">
    <citation type="submission" date="2019-09" db="EMBL/GenBank/DDBJ databases">
        <title>Screening of Novel Bioactive Compounds from Soil-Associated.</title>
        <authorList>
            <person name="Gong X."/>
        </authorList>
    </citation>
    <scope>NUCLEOTIDE SEQUENCE [LARGE SCALE GENOMIC DNA]</scope>
    <source>
        <strain evidence="2 3">Gxj-6</strain>
    </source>
</reference>
<dbReference type="AlphaFoldDB" id="A0A5J5JXX1"/>